<dbReference type="NCBIfam" id="TIGR00706">
    <property type="entry name" value="SppA_dom"/>
    <property type="match status" value="1"/>
</dbReference>
<accession>A0A1M5IYX5</accession>
<evidence type="ECO:0000259" key="6">
    <source>
        <dbReference type="Pfam" id="PF01343"/>
    </source>
</evidence>
<keyword evidence="5" id="KW-1133">Transmembrane helix</keyword>
<evidence type="ECO:0000256" key="1">
    <source>
        <dbReference type="ARBA" id="ARBA00008683"/>
    </source>
</evidence>
<protein>
    <submittedName>
        <fullName evidence="7">Signal peptide peptidase A. Serine peptidase. MEROPS family S49</fullName>
    </submittedName>
</protein>
<dbReference type="AlphaFoldDB" id="A0A1M5IYX5"/>
<gene>
    <name evidence="7" type="ORF">SAMN05444169_1889</name>
</gene>
<evidence type="ECO:0000313" key="8">
    <source>
        <dbReference type="Proteomes" id="UP000190675"/>
    </source>
</evidence>
<name>A0A1M5IYX5_9BRAD</name>
<keyword evidence="3" id="KW-0378">Hydrolase</keyword>
<dbReference type="Gene3D" id="3.90.226.10">
    <property type="entry name" value="2-enoyl-CoA Hydratase, Chain A, domain 1"/>
    <property type="match status" value="1"/>
</dbReference>
<proteinExistence type="inferred from homology"/>
<keyword evidence="5" id="KW-0472">Membrane</keyword>
<dbReference type="OrthoDB" id="9764363at2"/>
<evidence type="ECO:0000256" key="3">
    <source>
        <dbReference type="ARBA" id="ARBA00022801"/>
    </source>
</evidence>
<dbReference type="InterPro" id="IPR029045">
    <property type="entry name" value="ClpP/crotonase-like_dom_sf"/>
</dbReference>
<reference evidence="7 8" key="1">
    <citation type="submission" date="2016-11" db="EMBL/GenBank/DDBJ databases">
        <authorList>
            <person name="Jaros S."/>
            <person name="Januszkiewicz K."/>
            <person name="Wedrychowicz H."/>
        </authorList>
    </citation>
    <scope>NUCLEOTIDE SEQUENCE [LARGE SCALE GENOMIC DNA]</scope>
    <source>
        <strain evidence="7 8">GAS242</strain>
    </source>
</reference>
<dbReference type="Proteomes" id="UP000190675">
    <property type="component" value="Chromosome I"/>
</dbReference>
<evidence type="ECO:0000313" key="7">
    <source>
        <dbReference type="EMBL" id="SHG33471.1"/>
    </source>
</evidence>
<evidence type="ECO:0000256" key="5">
    <source>
        <dbReference type="SAM" id="Phobius"/>
    </source>
</evidence>
<evidence type="ECO:0000256" key="4">
    <source>
        <dbReference type="ARBA" id="ARBA00022825"/>
    </source>
</evidence>
<sequence>MSLDSDVIVDRRRIRRKLTFWRVTAAVVAIAAIVGMAAIATPGGRSAFTTSSAIARVHIDGLIRSDNDRVEALERLENSHVPAVVVHINSPGGTTAGSEQLYDALTRLKAKKPLVVVVEGLAASGGYITAIAADHIVAQQTSLVGSIGVLFQFPNFTDLLKTVGVKVEEVKSSPLKAAPNGFEPTSPEARAALDSLVRDSYAWFRGMVKERRGMDDALLDKVADGRVFTGHQAVDLKLIDQLGDEKTAVAWLVAEKGVKSGLPVRDYKLEPRFGDLTFLKTAASITLDALGLSSIARQIEQAGVAQAVDRLSLDGMLALWQPAGTN</sequence>
<dbReference type="PANTHER" id="PTHR42987:SF6">
    <property type="entry name" value="PROTEINASE IV"/>
    <property type="match status" value="1"/>
</dbReference>
<dbReference type="InterPro" id="IPR047272">
    <property type="entry name" value="S49_SppA_C"/>
</dbReference>
<dbReference type="EMBL" id="LT670818">
    <property type="protein sequence ID" value="SHG33471.1"/>
    <property type="molecule type" value="Genomic_DNA"/>
</dbReference>
<dbReference type="CDD" id="cd07023">
    <property type="entry name" value="S49_Sppa_N_C"/>
    <property type="match status" value="1"/>
</dbReference>
<dbReference type="RefSeq" id="WP_079565737.1">
    <property type="nucleotide sequence ID" value="NZ_LT670818.1"/>
</dbReference>
<keyword evidence="4" id="KW-0720">Serine protease</keyword>
<feature type="transmembrane region" description="Helical" evidence="5">
    <location>
        <begin position="20"/>
        <end position="40"/>
    </location>
</feature>
<dbReference type="InterPro" id="IPR004635">
    <property type="entry name" value="Pept_S49_SppA"/>
</dbReference>
<keyword evidence="5" id="KW-0812">Transmembrane</keyword>
<keyword evidence="2" id="KW-0645">Protease</keyword>
<dbReference type="PANTHER" id="PTHR42987">
    <property type="entry name" value="PEPTIDASE S49"/>
    <property type="match status" value="1"/>
</dbReference>
<dbReference type="GO" id="GO:0008236">
    <property type="term" value="F:serine-type peptidase activity"/>
    <property type="evidence" value="ECO:0007669"/>
    <property type="project" value="UniProtKB-KW"/>
</dbReference>
<dbReference type="GO" id="GO:0006508">
    <property type="term" value="P:proteolysis"/>
    <property type="evidence" value="ECO:0007669"/>
    <property type="project" value="UniProtKB-KW"/>
</dbReference>
<comment type="similarity">
    <text evidence="1">Belongs to the peptidase S49 family.</text>
</comment>
<dbReference type="Gene3D" id="6.20.330.10">
    <property type="match status" value="1"/>
</dbReference>
<dbReference type="Pfam" id="PF01343">
    <property type="entry name" value="Peptidase_S49"/>
    <property type="match status" value="1"/>
</dbReference>
<organism evidence="7 8">
    <name type="scientific">Bradyrhizobium erythrophlei</name>
    <dbReference type="NCBI Taxonomy" id="1437360"/>
    <lineage>
        <taxon>Bacteria</taxon>
        <taxon>Pseudomonadati</taxon>
        <taxon>Pseudomonadota</taxon>
        <taxon>Alphaproteobacteria</taxon>
        <taxon>Hyphomicrobiales</taxon>
        <taxon>Nitrobacteraceae</taxon>
        <taxon>Bradyrhizobium</taxon>
    </lineage>
</organism>
<dbReference type="SUPFAM" id="SSF52096">
    <property type="entry name" value="ClpP/crotonase"/>
    <property type="match status" value="1"/>
</dbReference>
<dbReference type="InterPro" id="IPR002142">
    <property type="entry name" value="Peptidase_S49"/>
</dbReference>
<evidence type="ECO:0000256" key="2">
    <source>
        <dbReference type="ARBA" id="ARBA00022670"/>
    </source>
</evidence>
<feature type="domain" description="Peptidase S49" evidence="6">
    <location>
        <begin position="108"/>
        <end position="259"/>
    </location>
</feature>